<dbReference type="InterPro" id="IPR006260">
    <property type="entry name" value="TonB/TolA_C"/>
</dbReference>
<feature type="domain" description="TonB C-terminal" evidence="11">
    <location>
        <begin position="228"/>
        <end position="318"/>
    </location>
</feature>
<keyword evidence="7" id="KW-0653">Protein transport</keyword>
<dbReference type="PANTHER" id="PTHR33446:SF2">
    <property type="entry name" value="PROTEIN TONB"/>
    <property type="match status" value="1"/>
</dbReference>
<evidence type="ECO:0000256" key="4">
    <source>
        <dbReference type="ARBA" id="ARBA00022475"/>
    </source>
</evidence>
<dbReference type="GO" id="GO:0031992">
    <property type="term" value="F:energy transducer activity"/>
    <property type="evidence" value="ECO:0007669"/>
    <property type="project" value="TreeGrafter"/>
</dbReference>
<evidence type="ECO:0000256" key="1">
    <source>
        <dbReference type="ARBA" id="ARBA00004383"/>
    </source>
</evidence>
<evidence type="ECO:0000259" key="11">
    <source>
        <dbReference type="PROSITE" id="PS52015"/>
    </source>
</evidence>
<evidence type="ECO:0000256" key="5">
    <source>
        <dbReference type="ARBA" id="ARBA00022519"/>
    </source>
</evidence>
<proteinExistence type="inferred from homology"/>
<evidence type="ECO:0000256" key="7">
    <source>
        <dbReference type="ARBA" id="ARBA00022927"/>
    </source>
</evidence>
<dbReference type="Gene3D" id="2.20.110.10">
    <property type="entry name" value="Histone H3 K4-specific methyltransferase SET7/9 N-terminal domain"/>
    <property type="match status" value="1"/>
</dbReference>
<dbReference type="PANTHER" id="PTHR33446">
    <property type="entry name" value="PROTEIN TONB-RELATED"/>
    <property type="match status" value="1"/>
</dbReference>
<keyword evidence="5" id="KW-0997">Cell inner membrane</keyword>
<evidence type="ECO:0000256" key="9">
    <source>
        <dbReference type="ARBA" id="ARBA00023136"/>
    </source>
</evidence>
<comment type="caution">
    <text evidence="12">The sequence shown here is derived from an EMBL/GenBank/DDBJ whole genome shotgun (WGS) entry which is preliminary data.</text>
</comment>
<keyword evidence="6" id="KW-0812">Transmembrane</keyword>
<evidence type="ECO:0000256" key="3">
    <source>
        <dbReference type="ARBA" id="ARBA00022448"/>
    </source>
</evidence>
<organism evidence="12 13">
    <name type="scientific">Pedobacter puniceum</name>
    <dbReference type="NCBI Taxonomy" id="2666136"/>
    <lineage>
        <taxon>Bacteria</taxon>
        <taxon>Pseudomonadati</taxon>
        <taxon>Bacteroidota</taxon>
        <taxon>Sphingobacteriia</taxon>
        <taxon>Sphingobacteriales</taxon>
        <taxon>Sphingobacteriaceae</taxon>
        <taxon>Pedobacter</taxon>
    </lineage>
</organism>
<evidence type="ECO:0000256" key="10">
    <source>
        <dbReference type="SAM" id="SignalP"/>
    </source>
</evidence>
<gene>
    <name evidence="12" type="ORF">GJJ64_10830</name>
</gene>
<sequence length="318" mass="36219">MKNLIMLLLMLIAYSTYAQEKQSTYYFKKNGKQVQEKDSADYIRTISPPDSGETHYKLVEYYKDGTLKRTGRTSSTKLARLEGEVATFYDNGQKESLKTYAENMLIGPAYEYFRNGELKSYRYFEIPSGKYNMAETNYKLLQIGDSTGVKFLDGKGNGVVENRSKTWVEKGSYKDGFKDGLWVFQDLKTQIVYEEIFSKGVFQSGTYKLTDGKTGKYTVRETLAKFKGGDQALGEYLRSNLSYPSEDRMAKITGRVIINFIVEADGSLSSFKILKSPSETLAKEAKRVMYLCPNWEPALQRGVPTKSSYTLPIVFSMR</sequence>
<dbReference type="SUPFAM" id="SSF82185">
    <property type="entry name" value="Histone H3 K4-specific methyltransferase SET7/9 N-terminal domain"/>
    <property type="match status" value="1"/>
</dbReference>
<dbReference type="Proteomes" id="UP000462931">
    <property type="component" value="Unassembled WGS sequence"/>
</dbReference>
<evidence type="ECO:0000256" key="6">
    <source>
        <dbReference type="ARBA" id="ARBA00022692"/>
    </source>
</evidence>
<dbReference type="RefSeq" id="WP_154287789.1">
    <property type="nucleotide sequence ID" value="NZ_WKJI01000002.1"/>
</dbReference>
<dbReference type="EMBL" id="WKJI01000002">
    <property type="protein sequence ID" value="MRX47687.1"/>
    <property type="molecule type" value="Genomic_DNA"/>
</dbReference>
<reference evidence="12 13" key="1">
    <citation type="submission" date="2019-11" db="EMBL/GenBank/DDBJ databases">
        <authorList>
            <person name="Cheng Q."/>
            <person name="Yang Z."/>
        </authorList>
    </citation>
    <scope>NUCLEOTIDE SEQUENCE [LARGE SCALE GENOMIC DNA]</scope>
    <source>
        <strain evidence="12 13">HX-22-1</strain>
    </source>
</reference>
<feature type="chain" id="PRO_5029442406" evidence="10">
    <location>
        <begin position="19"/>
        <end position="318"/>
    </location>
</feature>
<dbReference type="Gene3D" id="3.30.1150.10">
    <property type="match status" value="1"/>
</dbReference>
<comment type="subcellular location">
    <subcellularLocation>
        <location evidence="1">Cell inner membrane</location>
        <topology evidence="1">Single-pass membrane protein</topology>
        <orientation evidence="1">Periplasmic side</orientation>
    </subcellularLocation>
</comment>
<evidence type="ECO:0000313" key="12">
    <source>
        <dbReference type="EMBL" id="MRX47687.1"/>
    </source>
</evidence>
<dbReference type="PROSITE" id="PS52015">
    <property type="entry name" value="TONB_CTD"/>
    <property type="match status" value="1"/>
</dbReference>
<dbReference type="InterPro" id="IPR037682">
    <property type="entry name" value="TonB_C"/>
</dbReference>
<dbReference type="GO" id="GO:0015031">
    <property type="term" value="P:protein transport"/>
    <property type="evidence" value="ECO:0007669"/>
    <property type="project" value="UniProtKB-KW"/>
</dbReference>
<feature type="signal peptide" evidence="10">
    <location>
        <begin position="1"/>
        <end position="18"/>
    </location>
</feature>
<dbReference type="AlphaFoldDB" id="A0A7K0FRH5"/>
<keyword evidence="13" id="KW-1185">Reference proteome</keyword>
<dbReference type="SUPFAM" id="SSF74653">
    <property type="entry name" value="TolA/TonB C-terminal domain"/>
    <property type="match status" value="1"/>
</dbReference>
<dbReference type="Pfam" id="PF03544">
    <property type="entry name" value="TonB_C"/>
    <property type="match status" value="1"/>
</dbReference>
<keyword evidence="10" id="KW-0732">Signal</keyword>
<dbReference type="GO" id="GO:0055085">
    <property type="term" value="P:transmembrane transport"/>
    <property type="evidence" value="ECO:0007669"/>
    <property type="project" value="InterPro"/>
</dbReference>
<comment type="similarity">
    <text evidence="2">Belongs to the TonB family.</text>
</comment>
<dbReference type="InterPro" id="IPR051045">
    <property type="entry name" value="TonB-dependent_transducer"/>
</dbReference>
<evidence type="ECO:0000256" key="8">
    <source>
        <dbReference type="ARBA" id="ARBA00022989"/>
    </source>
</evidence>
<evidence type="ECO:0000256" key="2">
    <source>
        <dbReference type="ARBA" id="ARBA00006555"/>
    </source>
</evidence>
<name>A0A7K0FRH5_9SPHI</name>
<dbReference type="GO" id="GO:0098797">
    <property type="term" value="C:plasma membrane protein complex"/>
    <property type="evidence" value="ECO:0007669"/>
    <property type="project" value="TreeGrafter"/>
</dbReference>
<keyword evidence="8" id="KW-1133">Transmembrane helix</keyword>
<evidence type="ECO:0000313" key="13">
    <source>
        <dbReference type="Proteomes" id="UP000462931"/>
    </source>
</evidence>
<keyword evidence="4" id="KW-1003">Cell membrane</keyword>
<keyword evidence="3" id="KW-0813">Transport</keyword>
<keyword evidence="9" id="KW-0472">Membrane</keyword>
<protein>
    <submittedName>
        <fullName evidence="12">TonB family protein</fullName>
    </submittedName>
</protein>
<accession>A0A7K0FRH5</accession>
<dbReference type="NCBIfam" id="TIGR01352">
    <property type="entry name" value="tonB_Cterm"/>
    <property type="match status" value="1"/>
</dbReference>